<dbReference type="AlphaFoldDB" id="A0A2P2PD94"/>
<proteinExistence type="predicted"/>
<name>A0A2P2PD94_RHIMU</name>
<protein>
    <submittedName>
        <fullName evidence="1">Uncharacterized protein</fullName>
    </submittedName>
</protein>
<evidence type="ECO:0000313" key="1">
    <source>
        <dbReference type="EMBL" id="MBX52697.1"/>
    </source>
</evidence>
<accession>A0A2P2PD94</accession>
<reference evidence="1" key="1">
    <citation type="submission" date="2018-02" db="EMBL/GenBank/DDBJ databases">
        <title>Rhizophora mucronata_Transcriptome.</title>
        <authorList>
            <person name="Meera S.P."/>
            <person name="Sreeshan A."/>
            <person name="Augustine A."/>
        </authorList>
    </citation>
    <scope>NUCLEOTIDE SEQUENCE</scope>
    <source>
        <tissue evidence="1">Leaf</tissue>
    </source>
</reference>
<organism evidence="1">
    <name type="scientific">Rhizophora mucronata</name>
    <name type="common">Asiatic mangrove</name>
    <dbReference type="NCBI Taxonomy" id="61149"/>
    <lineage>
        <taxon>Eukaryota</taxon>
        <taxon>Viridiplantae</taxon>
        <taxon>Streptophyta</taxon>
        <taxon>Embryophyta</taxon>
        <taxon>Tracheophyta</taxon>
        <taxon>Spermatophyta</taxon>
        <taxon>Magnoliopsida</taxon>
        <taxon>eudicotyledons</taxon>
        <taxon>Gunneridae</taxon>
        <taxon>Pentapetalae</taxon>
        <taxon>rosids</taxon>
        <taxon>fabids</taxon>
        <taxon>Malpighiales</taxon>
        <taxon>Rhizophoraceae</taxon>
        <taxon>Rhizophora</taxon>
    </lineage>
</organism>
<dbReference type="EMBL" id="GGEC01072213">
    <property type="protein sequence ID" value="MBX52697.1"/>
    <property type="molecule type" value="Transcribed_RNA"/>
</dbReference>
<sequence length="28" mass="3249">MEMQMRRQAISTLKSVPHACIFPDVLVF</sequence>